<dbReference type="GO" id="GO:0016757">
    <property type="term" value="F:glycosyltransferase activity"/>
    <property type="evidence" value="ECO:0007669"/>
    <property type="project" value="UniProtKB-KW"/>
</dbReference>
<dbReference type="PANTHER" id="PTHR47844:SF1">
    <property type="entry name" value="EXOSTOSIN-LIKE 2"/>
    <property type="match status" value="1"/>
</dbReference>
<keyword evidence="9" id="KW-0539">Nucleus</keyword>
<feature type="compositionally biased region" description="Basic residues" evidence="10">
    <location>
        <begin position="490"/>
        <end position="499"/>
    </location>
</feature>
<evidence type="ECO:0000256" key="5">
    <source>
        <dbReference type="ARBA" id="ARBA00022692"/>
    </source>
</evidence>
<proteinExistence type="predicted"/>
<evidence type="ECO:0000256" key="1">
    <source>
        <dbReference type="ARBA" id="ARBA00004123"/>
    </source>
</evidence>
<keyword evidence="8" id="KW-0325">Glycoprotein</keyword>
<dbReference type="GeneID" id="63756352"/>
<dbReference type="STRING" id="1036612.A0A1L9TQ58"/>
<dbReference type="AlphaFoldDB" id="A0A1L9TQ58"/>
<dbReference type="InterPro" id="IPR000637">
    <property type="entry name" value="HMGI/Y_DNA-bd_CS"/>
</dbReference>
<dbReference type="GO" id="GO:0016020">
    <property type="term" value="C:membrane"/>
    <property type="evidence" value="ECO:0007669"/>
    <property type="project" value="UniProtKB-SubCell"/>
</dbReference>
<keyword evidence="6 11" id="KW-1133">Transmembrane helix</keyword>
<dbReference type="RefSeq" id="XP_040705373.1">
    <property type="nucleotide sequence ID" value="XM_040840279.1"/>
</dbReference>
<dbReference type="PANTHER" id="PTHR47844">
    <property type="entry name" value="SYNTHASE CPS1, PUTATIVE (AFU_ORTHOLOGUE AFUA_7G02500)-RELATED"/>
    <property type="match status" value="1"/>
</dbReference>
<feature type="region of interest" description="Disordered" evidence="10">
    <location>
        <begin position="417"/>
        <end position="499"/>
    </location>
</feature>
<feature type="transmembrane region" description="Helical" evidence="11">
    <location>
        <begin position="378"/>
        <end position="397"/>
    </location>
</feature>
<dbReference type="GO" id="GO:0006355">
    <property type="term" value="P:regulation of DNA-templated transcription"/>
    <property type="evidence" value="ECO:0007669"/>
    <property type="project" value="InterPro"/>
</dbReference>
<keyword evidence="4" id="KW-0808">Transferase</keyword>
<keyword evidence="5 11" id="KW-0812">Transmembrane</keyword>
<gene>
    <name evidence="13" type="ORF">ASPSYDRAFT_1173360</name>
</gene>
<evidence type="ECO:0000256" key="4">
    <source>
        <dbReference type="ARBA" id="ARBA00022679"/>
    </source>
</evidence>
<dbReference type="OrthoDB" id="2849215at2759"/>
<evidence type="ECO:0000256" key="3">
    <source>
        <dbReference type="ARBA" id="ARBA00022676"/>
    </source>
</evidence>
<dbReference type="Proteomes" id="UP000184356">
    <property type="component" value="Unassembled WGS sequence"/>
</dbReference>
<evidence type="ECO:0000256" key="2">
    <source>
        <dbReference type="ARBA" id="ARBA00004370"/>
    </source>
</evidence>
<accession>A0A1L9TQ58</accession>
<protein>
    <recommendedName>
        <fullName evidence="15">Glycosyltransferase 2-like domain-containing protein</fullName>
    </recommendedName>
</protein>
<dbReference type="InterPro" id="IPR052427">
    <property type="entry name" value="Glycosyltrans_GT2/GT47"/>
</dbReference>
<evidence type="ECO:0000313" key="13">
    <source>
        <dbReference type="EMBL" id="OJJ61567.1"/>
    </source>
</evidence>
<evidence type="ECO:0000256" key="7">
    <source>
        <dbReference type="ARBA" id="ARBA00023136"/>
    </source>
</evidence>
<evidence type="ECO:0000256" key="9">
    <source>
        <dbReference type="ARBA" id="ARBA00023242"/>
    </source>
</evidence>
<feature type="compositionally biased region" description="Low complexity" evidence="10">
    <location>
        <begin position="479"/>
        <end position="489"/>
    </location>
</feature>
<dbReference type="SUPFAM" id="SSF53448">
    <property type="entry name" value="Nucleotide-diphospho-sugar transferases"/>
    <property type="match status" value="1"/>
</dbReference>
<dbReference type="Gene3D" id="3.90.550.10">
    <property type="entry name" value="Spore Coat Polysaccharide Biosynthesis Protein SpsA, Chain A"/>
    <property type="match status" value="1"/>
</dbReference>
<evidence type="ECO:0000256" key="8">
    <source>
        <dbReference type="ARBA" id="ARBA00023180"/>
    </source>
</evidence>
<feature type="transmembrane region" description="Helical" evidence="11">
    <location>
        <begin position="311"/>
        <end position="334"/>
    </location>
</feature>
<organism evidence="13 14">
    <name type="scientific">Aspergillus sydowii CBS 593.65</name>
    <dbReference type="NCBI Taxonomy" id="1036612"/>
    <lineage>
        <taxon>Eukaryota</taxon>
        <taxon>Fungi</taxon>
        <taxon>Dikarya</taxon>
        <taxon>Ascomycota</taxon>
        <taxon>Pezizomycotina</taxon>
        <taxon>Eurotiomycetes</taxon>
        <taxon>Eurotiomycetidae</taxon>
        <taxon>Eurotiales</taxon>
        <taxon>Aspergillaceae</taxon>
        <taxon>Aspergillus</taxon>
        <taxon>Aspergillus subgen. Nidulantes</taxon>
    </lineage>
</organism>
<dbReference type="PROSITE" id="PS00354">
    <property type="entry name" value="HMGI_Y"/>
    <property type="match status" value="1"/>
</dbReference>
<evidence type="ECO:0000313" key="14">
    <source>
        <dbReference type="Proteomes" id="UP000184356"/>
    </source>
</evidence>
<keyword evidence="3" id="KW-0328">Glycosyltransferase</keyword>
<sequence>MTAFFVFLFIFRYLRLVVHLVSFWCFYQPAPVPNRPTVRPSDCTIILPTVDPENRDFEECLTSCLLNSPASIVIVSVGGVMAERTKSIVGPYQQRFPSTHIRVKPSTVANKRIQVAHGLQYVSTKITVLLDDHVFWPSARFLPTMLAPFEDPRVGIVGTNKRVRRTDTGFNIKSFWNMLGALYLERHNFEIRATNAMDGGVFVVSGRTSAHRSQILTDPQFIQGFTNERFFFDQFGPLNADDDNFITRWNVRHGYKIKIQYCRDACIETTLGTYPKFLSQCLRWVRTTWRSNSASLFTDRTVWRAQPCCVYAVYLTSFVNFALFYDAALIYTLVNSKLGSEVPGALSYLLRWIFISKMVKLTPYFLREPQDLIMLPGYFLFAYFHSLIKLYAGLTFWETNWCGRNLDAINSGASVEDGRVSEKKSKPAVPSPRFHRKRPFSPDTAIPSIESGADTLSTAVEGRTSRRKVGAAGVGTGSSGVTRSTAATGRRGRGRPRKS</sequence>
<dbReference type="GO" id="GO:0005634">
    <property type="term" value="C:nucleus"/>
    <property type="evidence" value="ECO:0007669"/>
    <property type="project" value="UniProtKB-SubCell"/>
</dbReference>
<feature type="signal peptide" evidence="12">
    <location>
        <begin position="1"/>
        <end position="19"/>
    </location>
</feature>
<feature type="chain" id="PRO_5013132375" description="Glycosyltransferase 2-like domain-containing protein" evidence="12">
    <location>
        <begin position="20"/>
        <end position="499"/>
    </location>
</feature>
<dbReference type="Pfam" id="PF13641">
    <property type="entry name" value="Glyco_tranf_2_3"/>
    <property type="match status" value="1"/>
</dbReference>
<evidence type="ECO:0008006" key="15">
    <source>
        <dbReference type="Google" id="ProtNLM"/>
    </source>
</evidence>
<dbReference type="EMBL" id="KV878584">
    <property type="protein sequence ID" value="OJJ61567.1"/>
    <property type="molecule type" value="Genomic_DNA"/>
</dbReference>
<evidence type="ECO:0000256" key="10">
    <source>
        <dbReference type="SAM" id="MobiDB-lite"/>
    </source>
</evidence>
<comment type="subcellular location">
    <subcellularLocation>
        <location evidence="2">Membrane</location>
    </subcellularLocation>
    <subcellularLocation>
        <location evidence="1">Nucleus</location>
    </subcellularLocation>
</comment>
<dbReference type="InterPro" id="IPR029044">
    <property type="entry name" value="Nucleotide-diphossugar_trans"/>
</dbReference>
<evidence type="ECO:0000256" key="12">
    <source>
        <dbReference type="SAM" id="SignalP"/>
    </source>
</evidence>
<evidence type="ECO:0000256" key="11">
    <source>
        <dbReference type="SAM" id="Phobius"/>
    </source>
</evidence>
<reference evidence="14" key="1">
    <citation type="journal article" date="2017" name="Genome Biol.">
        <title>Comparative genomics reveals high biological diversity and specific adaptations in the industrially and medically important fungal genus Aspergillus.</title>
        <authorList>
            <person name="de Vries R.P."/>
            <person name="Riley R."/>
            <person name="Wiebenga A."/>
            <person name="Aguilar-Osorio G."/>
            <person name="Amillis S."/>
            <person name="Uchima C.A."/>
            <person name="Anderluh G."/>
            <person name="Asadollahi M."/>
            <person name="Askin M."/>
            <person name="Barry K."/>
            <person name="Battaglia E."/>
            <person name="Bayram O."/>
            <person name="Benocci T."/>
            <person name="Braus-Stromeyer S.A."/>
            <person name="Caldana C."/>
            <person name="Canovas D."/>
            <person name="Cerqueira G.C."/>
            <person name="Chen F."/>
            <person name="Chen W."/>
            <person name="Choi C."/>
            <person name="Clum A."/>
            <person name="Dos Santos R.A."/>
            <person name="Damasio A.R."/>
            <person name="Diallinas G."/>
            <person name="Emri T."/>
            <person name="Fekete E."/>
            <person name="Flipphi M."/>
            <person name="Freyberg S."/>
            <person name="Gallo A."/>
            <person name="Gournas C."/>
            <person name="Habgood R."/>
            <person name="Hainaut M."/>
            <person name="Harispe M.L."/>
            <person name="Henrissat B."/>
            <person name="Hilden K.S."/>
            <person name="Hope R."/>
            <person name="Hossain A."/>
            <person name="Karabika E."/>
            <person name="Karaffa L."/>
            <person name="Karanyi Z."/>
            <person name="Krasevec N."/>
            <person name="Kuo A."/>
            <person name="Kusch H."/>
            <person name="LaButti K."/>
            <person name="Lagendijk E.L."/>
            <person name="Lapidus A."/>
            <person name="Levasseur A."/>
            <person name="Lindquist E."/>
            <person name="Lipzen A."/>
            <person name="Logrieco A.F."/>
            <person name="MacCabe A."/>
            <person name="Maekelae M.R."/>
            <person name="Malavazi I."/>
            <person name="Melin P."/>
            <person name="Meyer V."/>
            <person name="Mielnichuk N."/>
            <person name="Miskei M."/>
            <person name="Molnar A.P."/>
            <person name="Mule G."/>
            <person name="Ngan C.Y."/>
            <person name="Orejas M."/>
            <person name="Orosz E."/>
            <person name="Ouedraogo J.P."/>
            <person name="Overkamp K.M."/>
            <person name="Park H.-S."/>
            <person name="Perrone G."/>
            <person name="Piumi F."/>
            <person name="Punt P.J."/>
            <person name="Ram A.F."/>
            <person name="Ramon A."/>
            <person name="Rauscher S."/>
            <person name="Record E."/>
            <person name="Riano-Pachon D.M."/>
            <person name="Robert V."/>
            <person name="Roehrig J."/>
            <person name="Ruller R."/>
            <person name="Salamov A."/>
            <person name="Salih N.S."/>
            <person name="Samson R.A."/>
            <person name="Sandor E."/>
            <person name="Sanguinetti M."/>
            <person name="Schuetze T."/>
            <person name="Sepcic K."/>
            <person name="Shelest E."/>
            <person name="Sherlock G."/>
            <person name="Sophianopoulou V."/>
            <person name="Squina F.M."/>
            <person name="Sun H."/>
            <person name="Susca A."/>
            <person name="Todd R.B."/>
            <person name="Tsang A."/>
            <person name="Unkles S.E."/>
            <person name="van de Wiele N."/>
            <person name="van Rossen-Uffink D."/>
            <person name="Oliveira J.V."/>
            <person name="Vesth T.C."/>
            <person name="Visser J."/>
            <person name="Yu J.-H."/>
            <person name="Zhou M."/>
            <person name="Andersen M.R."/>
            <person name="Archer D.B."/>
            <person name="Baker S.E."/>
            <person name="Benoit I."/>
            <person name="Brakhage A.A."/>
            <person name="Braus G.H."/>
            <person name="Fischer R."/>
            <person name="Frisvad J.C."/>
            <person name="Goldman G.H."/>
            <person name="Houbraken J."/>
            <person name="Oakley B."/>
            <person name="Pocsi I."/>
            <person name="Scazzocchio C."/>
            <person name="Seiboth B."/>
            <person name="vanKuyk P.A."/>
            <person name="Wortman J."/>
            <person name="Dyer P.S."/>
            <person name="Grigoriev I.V."/>
        </authorList>
    </citation>
    <scope>NUCLEOTIDE SEQUENCE [LARGE SCALE GENOMIC DNA]</scope>
    <source>
        <strain evidence="14">CBS 593.65</strain>
    </source>
</reference>
<dbReference type="CDD" id="cd06434">
    <property type="entry name" value="GT2_HAS"/>
    <property type="match status" value="1"/>
</dbReference>
<name>A0A1L9TQ58_9EURO</name>
<keyword evidence="12" id="KW-0732">Signal</keyword>
<dbReference type="VEuPathDB" id="FungiDB:ASPSYDRAFT_1173360"/>
<keyword evidence="14" id="KW-1185">Reference proteome</keyword>
<evidence type="ECO:0000256" key="6">
    <source>
        <dbReference type="ARBA" id="ARBA00022989"/>
    </source>
</evidence>
<keyword evidence="7 11" id="KW-0472">Membrane</keyword>